<dbReference type="Proteomes" id="UP000307440">
    <property type="component" value="Unassembled WGS sequence"/>
</dbReference>
<dbReference type="Pfam" id="PF25036">
    <property type="entry name" value="VPS13_VAB"/>
    <property type="match status" value="1"/>
</dbReference>
<feature type="domain" description="VPS13-like middle region" evidence="6">
    <location>
        <begin position="1082"/>
        <end position="1819"/>
    </location>
</feature>
<evidence type="ECO:0000259" key="5">
    <source>
        <dbReference type="Pfam" id="PF12624"/>
    </source>
</evidence>
<dbReference type="GO" id="GO:0006869">
    <property type="term" value="P:lipid transport"/>
    <property type="evidence" value="ECO:0007669"/>
    <property type="project" value="UniProtKB-KW"/>
</dbReference>
<dbReference type="InterPro" id="IPR026847">
    <property type="entry name" value="VPS13"/>
</dbReference>
<dbReference type="Pfam" id="PF12624">
    <property type="entry name" value="VPS13_N"/>
    <property type="match status" value="1"/>
</dbReference>
<feature type="domain" description="Vacuolar protein sorting-associated protein 13 VPS13 adaptor binding" evidence="7">
    <location>
        <begin position="1877"/>
        <end position="2438"/>
    </location>
</feature>
<dbReference type="PANTHER" id="PTHR16166">
    <property type="entry name" value="VACUOLAR PROTEIN SORTING-ASSOCIATED PROTEIN VPS13"/>
    <property type="match status" value="1"/>
</dbReference>
<dbReference type="GO" id="GO:0045324">
    <property type="term" value="P:late endosome to vacuole transport"/>
    <property type="evidence" value="ECO:0007669"/>
    <property type="project" value="TreeGrafter"/>
</dbReference>
<sequence>MWWLDPGKEVLNVLFNRILAPYVENLDLNQVNYGIAQGQLTLRNLKLKRGVLDKFQLPVDVLEGHLGTFTLSLYWMNLGNQPVEIFIEDVYLLVIPSGQAIVTEEEEEARAQAAKAERLENAELLHMKGAAESNPESVQTQGLIQSLITKVINNVQVTVKNIHIRYEDSISVPGHPFAAGITLGGFTAVSVNDQWQPVFIESTAGAIHKLAKLESLAMYFDTDAQSMAGLPSKEAIKTFTEMIHDDGRWSHQYILKPVSGEGRIIVNHKIDRNTPRFNVELLFDDIGVSLDIDQYRNVISLIDMYHVYMRKHQYRKFQPSKEEIAQSPARARLRYAANAILAGVKDKNQKWTWNFFAQRRDDRNRYVELFQKKLLNPLTGDDLLDFEKLEKKLSYEDIRFYRSIARSRLRKNQELMKRIETEKQRQEGSKQGWGSWLWGTSSEKPKERPIFSGSMTEEQRRQLYDVLDYDEKSSLMETLQAPRDSLKMQVTAKLKRGSFALKTDPHGDCTEMISVVFDVFNANFIQRHGNFESTISLQDLRVFDGTTKNTLYPQIVRVKRDLDTVHTAVEGNGDIVIAGPDEPFFLVKFENNPLDDRADSALTVRMRHMEIIYFKGYVEAIYKFFKPPESQLESVEALLNVASQTLEGLRKDTRAGLEYALQTHKTIDVQVDMNAPVIIIPEDITTTQCTHLIVDAGHIAIESDLVDKKSIQEVHKKRNEKYTDEDYHTLESLMYDKLSLNLRDAQFVLGHNLEECQAALKSPQSDRLHLLERVSIGLQIQKSIVPSAVNLAQFKVLGKLPTLQLNLSDTKYRSLMRLIDVCIPKLQDESERGVARPSLPSKHSFRPAYTIPTGFFESTTQEYNVDEEDSDDDDENEGSDKEEFFEAENGPSEPQIHQGIFQLEFRVGVLRASIWKTNADGEENPLGDLALEDFALFFNLYKYHMSVDLTLRSISTDIIQPQNPIKLISTPSEASGSPNLLQVKYTRVQSDSPEYQPIYEGIDQSIDVKISTLVFRIAPEPILAFYDFIMTTFVPSSAGIEAPPNRAITSGPSQQQTGEITGTDNKLRILVKLESVKLILENESISLATLNLSVADVAVFIRGTTLRVSGRLGDLALTNDDSSFAILPKFNQLLSIEGQNFADFIYQTYDPHDESYSGIRSSIQLNAASLKFNFLEGPLQRIYVFLLKLARLKYLYDAATTVAVQTAADMDGTRFDISIKSPILIFPTNAVESDDALIMRLGHIEAKNSVELNASKISASLHGIKLDSLVHTHDISNNLTIIDNIDVDADIIQTSGIDREKDISHPDTQISVKISDVKLHITQRQYILLVQLSRSIPRVFSDSPATGNLPAVGNGTQTAHPNHAPVNLQPELRSSDVGSPTWTSLDLVVTVNVLKLHLYDETVVSEDQMKEHGIARFALNDNSLRLKQLADGSTEAQIILRSFTMSNTRPGPTKFREIIPAAQHERNQFMLLYTSSASYPATSLAVLTVDSPQIIFAVDPVFRLMQFFSSAFAGPERTEEEHLKGQTSPDSDNTSSQMDFRLDLHDVSLSVLENDSDGQTRAIRLQVGKILFSQQGITALNVQGLGMSLIQMGKIAESARFLDDVDVTISFDNRSSSAQQMTSIEIGAKPIVFRASYRDINLITSIVNRAIELYSESQGAGASTSNTVSGDSGTETRYRATSTTATTMGTNAGTVGRARVTMTKEQLKASFEGFRLILIGDMHEQPMLHLKVKPFIVGAKDWSGELQATTTLATQITYWNLTNSHWEPLIDPWTFTTSVSKDISTGSMNVAVTARERLDINLSTTFVELALTTLNTWSKEGAAVLKKPRGVYAPYRIRNRTGIPVFVWADTEGVSKSQEDAMVKISDNEVVDWRFGDWKTAREHVSSGQHMIGIQFLEQSWEPLRGIPVEREGEYVFSLRPRSEKFPTRVLFEVKVVDNTKIVTIRSTYKVENLTLYPLELMLVDEQGHPVNSVERIIPGQDYALPIVAVTKYKVRIQPDQGFGYKWSSPIRWEDLLSRKSFTIKCPHSDSKEAAFRLQAWAQMENNDLAAGKYPKINLRLRPPIELENLLPYNIEYRIYDKNTDQNWRSYLRKGGIMPIHSVELAHFILLNVAVQDSVFKPSEFAIINTDGHSDFDIEKRITLQDQQNRKLGLRLNYIRYPDSGGAFKVQVYSPYIVINKTGLPFSMRSTRSTRTGLQDVAGDSRPETTGTPSPFLLSHSQPDGHEFTFQFGDSAWSKIVSFEAPAAETEVSVAIRRNSPDQIFAGISWSEGQGKYKLTKVIALTPRFLVRNHLPYPIVVREHGVVPRERCVIPPGERAPLRVFCSEEEKMLTIAYSGLNAQWSPQISLEAIGSVFVRLNREGNVDLIQAELIMEGSTIFVLLSQSEEWPFEIENDTDCSFELRQKDAIREPSKEQQVYSVPAHSKVRYAWDFPAAKEKRLVLMRNGSRRVVDIMEIGDLIPFKFVNNPPRSRTVSLDVRASGQKQILRISNYIAEQSLYRPKPRVSSTNITRQDTLSSTEGFEAITETVTPILSFKLDLAGIGLSLINKRLVEVVYLTIDNMKIEYTDSTNAQAVILTLGSLQVDNQLHDALFPVILQPTPLGKDTDIGALPTIQTSVIWLKDQAHGVLFVKYCSVLIQALTIEADEDLLFAIYDLTQIRGASWELDTQDILIGSNLDDILDPTSSSIGQELYFEVLELQPIMLALSFMRTERVSSEEKLSIRNPLAVIVNALTMTVGNVNDAPLEMNALAIKDMRLSTSELQNRIFYHYRQEVLRQLYRILGSADFIGNPVGLFTNVSSGVADIFYEPFQGVVMHGNRELGIGIAKGAASFVKKTVFGVSDSLTKFTSSVGKGLSAATFDSEYQARRRMTQRRNRPRHAIYGVAAGGEAFASSVTSAMEGVFMKPIEGAEAGGALGFFKGVGKGLVGAVTKPVVGVFDLASNVSEGIRNTTTVFDSPERDRVRMPRLSPADGVLKSYSAREALGQHWMRDLNNGAYRKENYVAHINSPTGDNVVLLTQTKLLSFYSRKLRLDWELPFTQIQGVTAEDGGIRFAHRLGREHDKFAVIPDKASQSWFFNQVATVVRSFNARRRMDA</sequence>
<feature type="region of interest" description="Disordered" evidence="4">
    <location>
        <begin position="861"/>
        <end position="894"/>
    </location>
</feature>
<name>A0A5C3LCT9_COPMA</name>
<protein>
    <submittedName>
        <fullName evidence="9">Vacuolar protein sorting-associated protein vps13</fullName>
    </submittedName>
</protein>
<feature type="compositionally biased region" description="Polar residues" evidence="4">
    <location>
        <begin position="1525"/>
        <end position="1537"/>
    </location>
</feature>
<evidence type="ECO:0000256" key="3">
    <source>
        <dbReference type="ARBA" id="ARBA00023055"/>
    </source>
</evidence>
<dbReference type="GO" id="GO:0006623">
    <property type="term" value="P:protein targeting to vacuole"/>
    <property type="evidence" value="ECO:0007669"/>
    <property type="project" value="TreeGrafter"/>
</dbReference>
<dbReference type="EMBL" id="ML210146">
    <property type="protein sequence ID" value="TFK30442.1"/>
    <property type="molecule type" value="Genomic_DNA"/>
</dbReference>
<evidence type="ECO:0000259" key="8">
    <source>
        <dbReference type="Pfam" id="PF25037"/>
    </source>
</evidence>
<accession>A0A5C3LCT9</accession>
<evidence type="ECO:0000256" key="4">
    <source>
        <dbReference type="SAM" id="MobiDB-lite"/>
    </source>
</evidence>
<feature type="domain" description="Intermembrane lipid transfer protein VPS13-like C-terminal" evidence="8">
    <location>
        <begin position="2965"/>
        <end position="3071"/>
    </location>
</feature>
<dbReference type="GO" id="GO:0045053">
    <property type="term" value="P:protein retention in Golgi apparatus"/>
    <property type="evidence" value="ECO:0007669"/>
    <property type="project" value="TreeGrafter"/>
</dbReference>
<dbReference type="InterPro" id="IPR056747">
    <property type="entry name" value="VPS13-like_M"/>
</dbReference>
<evidence type="ECO:0000313" key="10">
    <source>
        <dbReference type="Proteomes" id="UP000307440"/>
    </source>
</evidence>
<gene>
    <name evidence="9" type="ORF">FA15DRAFT_662393</name>
</gene>
<reference evidence="9 10" key="1">
    <citation type="journal article" date="2019" name="Nat. Ecol. Evol.">
        <title>Megaphylogeny resolves global patterns of mushroom evolution.</title>
        <authorList>
            <person name="Varga T."/>
            <person name="Krizsan K."/>
            <person name="Foldi C."/>
            <person name="Dima B."/>
            <person name="Sanchez-Garcia M."/>
            <person name="Sanchez-Ramirez S."/>
            <person name="Szollosi G.J."/>
            <person name="Szarkandi J.G."/>
            <person name="Papp V."/>
            <person name="Albert L."/>
            <person name="Andreopoulos W."/>
            <person name="Angelini C."/>
            <person name="Antonin V."/>
            <person name="Barry K.W."/>
            <person name="Bougher N.L."/>
            <person name="Buchanan P."/>
            <person name="Buyck B."/>
            <person name="Bense V."/>
            <person name="Catcheside P."/>
            <person name="Chovatia M."/>
            <person name="Cooper J."/>
            <person name="Damon W."/>
            <person name="Desjardin D."/>
            <person name="Finy P."/>
            <person name="Geml J."/>
            <person name="Haridas S."/>
            <person name="Hughes K."/>
            <person name="Justo A."/>
            <person name="Karasinski D."/>
            <person name="Kautmanova I."/>
            <person name="Kiss B."/>
            <person name="Kocsube S."/>
            <person name="Kotiranta H."/>
            <person name="LaButti K.M."/>
            <person name="Lechner B.E."/>
            <person name="Liimatainen K."/>
            <person name="Lipzen A."/>
            <person name="Lukacs Z."/>
            <person name="Mihaltcheva S."/>
            <person name="Morgado L.N."/>
            <person name="Niskanen T."/>
            <person name="Noordeloos M.E."/>
            <person name="Ohm R.A."/>
            <person name="Ortiz-Santana B."/>
            <person name="Ovrebo C."/>
            <person name="Racz N."/>
            <person name="Riley R."/>
            <person name="Savchenko A."/>
            <person name="Shiryaev A."/>
            <person name="Soop K."/>
            <person name="Spirin V."/>
            <person name="Szebenyi C."/>
            <person name="Tomsovsky M."/>
            <person name="Tulloss R.E."/>
            <person name="Uehling J."/>
            <person name="Grigoriev I.V."/>
            <person name="Vagvolgyi C."/>
            <person name="Papp T."/>
            <person name="Martin F.M."/>
            <person name="Miettinen O."/>
            <person name="Hibbett D.S."/>
            <person name="Nagy L.G."/>
        </authorList>
    </citation>
    <scope>NUCLEOTIDE SEQUENCE [LARGE SCALE GENOMIC DNA]</scope>
    <source>
        <strain evidence="9 10">CBS 121175</strain>
    </source>
</reference>
<proteinExistence type="inferred from homology"/>
<dbReference type="OrthoDB" id="428159at2759"/>
<evidence type="ECO:0000259" key="6">
    <source>
        <dbReference type="Pfam" id="PF25033"/>
    </source>
</evidence>
<organism evidence="9 10">
    <name type="scientific">Coprinopsis marcescibilis</name>
    <name type="common">Agaric fungus</name>
    <name type="synonym">Psathyrella marcescibilis</name>
    <dbReference type="NCBI Taxonomy" id="230819"/>
    <lineage>
        <taxon>Eukaryota</taxon>
        <taxon>Fungi</taxon>
        <taxon>Dikarya</taxon>
        <taxon>Basidiomycota</taxon>
        <taxon>Agaricomycotina</taxon>
        <taxon>Agaricomycetes</taxon>
        <taxon>Agaricomycetidae</taxon>
        <taxon>Agaricales</taxon>
        <taxon>Agaricineae</taxon>
        <taxon>Psathyrellaceae</taxon>
        <taxon>Coprinopsis</taxon>
    </lineage>
</organism>
<feature type="domain" description="Chorein N-terminal" evidence="5">
    <location>
        <begin position="13"/>
        <end position="885"/>
    </location>
</feature>
<feature type="compositionally biased region" description="Acidic residues" evidence="4">
    <location>
        <begin position="864"/>
        <end position="877"/>
    </location>
</feature>
<dbReference type="InterPro" id="IPR056748">
    <property type="entry name" value="VPS13-like_C"/>
</dbReference>
<keyword evidence="10" id="KW-1185">Reference proteome</keyword>
<dbReference type="InterPro" id="IPR026854">
    <property type="entry name" value="VPS13_N"/>
</dbReference>
<dbReference type="STRING" id="230819.A0A5C3LCT9"/>
<evidence type="ECO:0000313" key="9">
    <source>
        <dbReference type="EMBL" id="TFK30442.1"/>
    </source>
</evidence>
<evidence type="ECO:0000256" key="1">
    <source>
        <dbReference type="ARBA" id="ARBA00006545"/>
    </source>
</evidence>
<keyword evidence="2" id="KW-0813">Transport</keyword>
<dbReference type="GO" id="GO:0007005">
    <property type="term" value="P:mitochondrion organization"/>
    <property type="evidence" value="ECO:0007669"/>
    <property type="project" value="TreeGrafter"/>
</dbReference>
<evidence type="ECO:0000256" key="2">
    <source>
        <dbReference type="ARBA" id="ARBA00022448"/>
    </source>
</evidence>
<dbReference type="Pfam" id="PF25037">
    <property type="entry name" value="VPS13_C"/>
    <property type="match status" value="1"/>
</dbReference>
<feature type="region of interest" description="Disordered" evidence="4">
    <location>
        <begin position="1518"/>
        <end position="1537"/>
    </location>
</feature>
<evidence type="ECO:0000259" key="7">
    <source>
        <dbReference type="Pfam" id="PF25036"/>
    </source>
</evidence>
<dbReference type="PANTHER" id="PTHR16166:SF93">
    <property type="entry name" value="INTERMEMBRANE LIPID TRANSFER PROTEIN VPS13"/>
    <property type="match status" value="1"/>
</dbReference>
<comment type="similarity">
    <text evidence="1">Belongs to the VPS13 family.</text>
</comment>
<keyword evidence="3" id="KW-0445">Lipid transport</keyword>
<dbReference type="InterPro" id="IPR009543">
    <property type="entry name" value="VPS13_VAB"/>
</dbReference>
<dbReference type="Pfam" id="PF25033">
    <property type="entry name" value="VPS13_M"/>
    <property type="match status" value="1"/>
</dbReference>